<dbReference type="GeneID" id="81588586"/>
<dbReference type="EMBL" id="JAQJAE010000004">
    <property type="protein sequence ID" value="KAJ5597203.1"/>
    <property type="molecule type" value="Genomic_DNA"/>
</dbReference>
<dbReference type="AlphaFoldDB" id="A0AAD6DY55"/>
<keyword evidence="3" id="KW-1185">Reference proteome</keyword>
<keyword evidence="1" id="KW-0472">Membrane</keyword>
<feature type="transmembrane region" description="Helical" evidence="1">
    <location>
        <begin position="12"/>
        <end position="30"/>
    </location>
</feature>
<organism evidence="2 3">
    <name type="scientific">Penicillium hordei</name>
    <dbReference type="NCBI Taxonomy" id="40994"/>
    <lineage>
        <taxon>Eukaryota</taxon>
        <taxon>Fungi</taxon>
        <taxon>Dikarya</taxon>
        <taxon>Ascomycota</taxon>
        <taxon>Pezizomycotina</taxon>
        <taxon>Eurotiomycetes</taxon>
        <taxon>Eurotiomycetidae</taxon>
        <taxon>Eurotiales</taxon>
        <taxon>Aspergillaceae</taxon>
        <taxon>Penicillium</taxon>
    </lineage>
</organism>
<sequence length="62" mass="7217">MDRRSQAYVNGHAGYGWLLFLLAVVSHEILSRVSGTIFESSSQRVWAPWRLEELHDGWMTIR</sequence>
<evidence type="ECO:0000313" key="3">
    <source>
        <dbReference type="Proteomes" id="UP001213799"/>
    </source>
</evidence>
<keyword evidence="1" id="KW-1133">Transmembrane helix</keyword>
<evidence type="ECO:0000256" key="1">
    <source>
        <dbReference type="SAM" id="Phobius"/>
    </source>
</evidence>
<comment type="caution">
    <text evidence="2">The sequence shown here is derived from an EMBL/GenBank/DDBJ whole genome shotgun (WGS) entry which is preliminary data.</text>
</comment>
<reference evidence="2" key="2">
    <citation type="submission" date="2023-01" db="EMBL/GenBank/DDBJ databases">
        <authorList>
            <person name="Petersen C."/>
        </authorList>
    </citation>
    <scope>NUCLEOTIDE SEQUENCE</scope>
    <source>
        <strain evidence="2">IBT 12815</strain>
    </source>
</reference>
<evidence type="ECO:0000313" key="2">
    <source>
        <dbReference type="EMBL" id="KAJ5597203.1"/>
    </source>
</evidence>
<dbReference type="RefSeq" id="XP_056750420.1">
    <property type="nucleotide sequence ID" value="XM_056898344.1"/>
</dbReference>
<dbReference type="Proteomes" id="UP001213799">
    <property type="component" value="Unassembled WGS sequence"/>
</dbReference>
<accession>A0AAD6DY55</accession>
<gene>
    <name evidence="2" type="ORF">N7537_007287</name>
</gene>
<name>A0AAD6DY55_9EURO</name>
<proteinExistence type="predicted"/>
<keyword evidence="1" id="KW-0812">Transmembrane</keyword>
<reference evidence="2" key="1">
    <citation type="journal article" date="2023" name="IMA Fungus">
        <title>Comparative genomic study of the Penicillium genus elucidates a diverse pangenome and 15 lateral gene transfer events.</title>
        <authorList>
            <person name="Petersen C."/>
            <person name="Sorensen T."/>
            <person name="Nielsen M.R."/>
            <person name="Sondergaard T.E."/>
            <person name="Sorensen J.L."/>
            <person name="Fitzpatrick D.A."/>
            <person name="Frisvad J.C."/>
            <person name="Nielsen K.L."/>
        </authorList>
    </citation>
    <scope>NUCLEOTIDE SEQUENCE</scope>
    <source>
        <strain evidence="2">IBT 12815</strain>
    </source>
</reference>
<protein>
    <submittedName>
        <fullName evidence="2">Uncharacterized protein</fullName>
    </submittedName>
</protein>